<keyword evidence="1" id="KW-0812">Transmembrane</keyword>
<dbReference type="GeneID" id="66164037"/>
<evidence type="ECO:0000313" key="2">
    <source>
        <dbReference type="EMBL" id="BCU71009.1"/>
    </source>
</evidence>
<organism evidence="2 3">
    <name type="scientific">Stygiolobus caldivivus</name>
    <dbReference type="NCBI Taxonomy" id="2824673"/>
    <lineage>
        <taxon>Archaea</taxon>
        <taxon>Thermoproteota</taxon>
        <taxon>Thermoprotei</taxon>
        <taxon>Sulfolobales</taxon>
        <taxon>Sulfolobaceae</taxon>
        <taxon>Stygiolobus</taxon>
    </lineage>
</organism>
<dbReference type="Pfam" id="PF07185">
    <property type="entry name" value="DUF1404"/>
    <property type="match status" value="1"/>
</dbReference>
<dbReference type="AlphaFoldDB" id="A0A8D5ZIY4"/>
<dbReference type="KEGG" id="csty:KN1_23060"/>
<reference evidence="2 3" key="1">
    <citation type="submission" date="2021-04" db="EMBL/GenBank/DDBJ databases">
        <title>Complete genome sequence of Stygiolobus sp. KN-1.</title>
        <authorList>
            <person name="Nakamura K."/>
            <person name="Sakai H."/>
            <person name="Kurosawa N."/>
        </authorList>
    </citation>
    <scope>NUCLEOTIDE SEQUENCE [LARGE SCALE GENOMIC DNA]</scope>
    <source>
        <strain evidence="2 3">KN-1</strain>
    </source>
</reference>
<protein>
    <recommendedName>
        <fullName evidence="4">DUF1404 domain-containing protein</fullName>
    </recommendedName>
</protein>
<evidence type="ECO:0000256" key="1">
    <source>
        <dbReference type="SAM" id="Phobius"/>
    </source>
</evidence>
<keyword evidence="1" id="KW-1133">Transmembrane helix</keyword>
<feature type="transmembrane region" description="Helical" evidence="1">
    <location>
        <begin position="158"/>
        <end position="176"/>
    </location>
</feature>
<evidence type="ECO:0008006" key="4">
    <source>
        <dbReference type="Google" id="ProtNLM"/>
    </source>
</evidence>
<dbReference type="EMBL" id="AP024597">
    <property type="protein sequence ID" value="BCU71009.1"/>
    <property type="molecule type" value="Genomic_DNA"/>
</dbReference>
<feature type="transmembrane region" description="Helical" evidence="1">
    <location>
        <begin position="90"/>
        <end position="109"/>
    </location>
</feature>
<dbReference type="RefSeq" id="WP_221287749.1">
    <property type="nucleotide sequence ID" value="NZ_AP024597.1"/>
</dbReference>
<keyword evidence="1" id="KW-0472">Membrane</keyword>
<dbReference type="InterPro" id="IPR009844">
    <property type="entry name" value="DUF1404"/>
</dbReference>
<accession>A0A8D5ZIY4</accession>
<proteinExistence type="predicted"/>
<sequence>MKKLQIGDKRPLIVSIILTLAFINPIVEELMFSEEPVFMASHYALVFAGALVGYYYWGKNIRLSLLGYLGAVLVVVWHLPQLFVLGGAEVPFRALDELSLFLGGALLGIGVRNMRLIEKLLLLVLWMIGDTTLAVVLIISYPFYTIPPSPYTLSQEPLTGYVMVIAMTFVLGYLVFKGFQNLNIFG</sequence>
<feature type="transmembrane region" description="Helical" evidence="1">
    <location>
        <begin position="121"/>
        <end position="146"/>
    </location>
</feature>
<evidence type="ECO:0000313" key="3">
    <source>
        <dbReference type="Proteomes" id="UP000825123"/>
    </source>
</evidence>
<keyword evidence="3" id="KW-1185">Reference proteome</keyword>
<dbReference type="Proteomes" id="UP000825123">
    <property type="component" value="Chromosome"/>
</dbReference>
<feature type="transmembrane region" description="Helical" evidence="1">
    <location>
        <begin position="38"/>
        <end position="58"/>
    </location>
</feature>
<gene>
    <name evidence="2" type="ORF">KN1_23060</name>
</gene>
<feature type="transmembrane region" description="Helical" evidence="1">
    <location>
        <begin position="12"/>
        <end position="32"/>
    </location>
</feature>
<feature type="transmembrane region" description="Helical" evidence="1">
    <location>
        <begin position="65"/>
        <end position="84"/>
    </location>
</feature>
<name>A0A8D5ZIY4_9CREN</name>